<reference evidence="2" key="1">
    <citation type="submission" date="2020-03" db="EMBL/GenBank/DDBJ databases">
        <title>The deep terrestrial virosphere.</title>
        <authorList>
            <person name="Holmfeldt K."/>
            <person name="Nilsson E."/>
            <person name="Simone D."/>
            <person name="Lopez-Fernandez M."/>
            <person name="Wu X."/>
            <person name="de Brujin I."/>
            <person name="Lundin D."/>
            <person name="Andersson A."/>
            <person name="Bertilsson S."/>
            <person name="Dopson M."/>
        </authorList>
    </citation>
    <scope>NUCLEOTIDE SEQUENCE</scope>
    <source>
        <strain evidence="2">MM415B01783</strain>
    </source>
</reference>
<evidence type="ECO:0000256" key="1">
    <source>
        <dbReference type="SAM" id="MobiDB-lite"/>
    </source>
</evidence>
<feature type="region of interest" description="Disordered" evidence="1">
    <location>
        <begin position="102"/>
        <end position="123"/>
    </location>
</feature>
<gene>
    <name evidence="2" type="ORF">MM415B01783_0004</name>
</gene>
<evidence type="ECO:0000313" key="2">
    <source>
        <dbReference type="EMBL" id="QJA56846.1"/>
    </source>
</evidence>
<dbReference type="EMBL" id="MT141241">
    <property type="protein sequence ID" value="QJA56846.1"/>
    <property type="molecule type" value="Genomic_DNA"/>
</dbReference>
<protein>
    <submittedName>
        <fullName evidence="2">Uncharacterized protein</fullName>
    </submittedName>
</protein>
<name>A0A6M3IH48_9ZZZZ</name>
<dbReference type="AlphaFoldDB" id="A0A6M3IH48"/>
<feature type="region of interest" description="Disordered" evidence="1">
    <location>
        <begin position="61"/>
        <end position="85"/>
    </location>
</feature>
<accession>A0A6M3IH48</accession>
<sequence length="123" mass="14075">MTVGEAVTTVCEIYGYRLHNFYGRSFRDGGVTLGQLTVLFEHAQKRIMDRNKFHAAIHGVETKGTPAKNQEQKPNGFIFGDPKDYENIPMKEREAMTDKMMGAHKRWGQSPLGKTMKGRIKWE</sequence>
<organism evidence="2">
    <name type="scientific">viral metagenome</name>
    <dbReference type="NCBI Taxonomy" id="1070528"/>
    <lineage>
        <taxon>unclassified sequences</taxon>
        <taxon>metagenomes</taxon>
        <taxon>organismal metagenomes</taxon>
    </lineage>
</organism>
<proteinExistence type="predicted"/>